<keyword evidence="3 5" id="KW-1133">Transmembrane helix</keyword>
<dbReference type="GO" id="GO:0009403">
    <property type="term" value="P:toxin biosynthetic process"/>
    <property type="evidence" value="ECO:0007669"/>
    <property type="project" value="InterPro"/>
</dbReference>
<keyword evidence="4 5" id="KW-0472">Membrane</keyword>
<dbReference type="PANTHER" id="PTHR36926">
    <property type="entry name" value="COLICIN V PRODUCTION PROTEIN"/>
    <property type="match status" value="1"/>
</dbReference>
<dbReference type="Pfam" id="PF02674">
    <property type="entry name" value="Colicin_V"/>
    <property type="match status" value="1"/>
</dbReference>
<comment type="caution">
    <text evidence="6">The sequence shown here is derived from an EMBL/GenBank/DDBJ whole genome shotgun (WGS) entry which is preliminary data.</text>
</comment>
<dbReference type="PANTHER" id="PTHR36926:SF1">
    <property type="entry name" value="COLICIN V PRODUCTION PROTEIN"/>
    <property type="match status" value="1"/>
</dbReference>
<evidence type="ECO:0000313" key="6">
    <source>
        <dbReference type="EMBL" id="RCX11609.1"/>
    </source>
</evidence>
<accession>A0A369AQF6</accession>
<feature type="transmembrane region" description="Helical" evidence="5">
    <location>
        <begin position="104"/>
        <end position="124"/>
    </location>
</feature>
<protein>
    <submittedName>
        <fullName evidence="6">Membrane protein required for colicin V production</fullName>
    </submittedName>
</protein>
<gene>
    <name evidence="6" type="ORF">DFR45_101136</name>
</gene>
<evidence type="ECO:0000313" key="7">
    <source>
        <dbReference type="Proteomes" id="UP000252174"/>
    </source>
</evidence>
<feature type="transmembrane region" description="Helical" evidence="5">
    <location>
        <begin position="34"/>
        <end position="53"/>
    </location>
</feature>
<keyword evidence="2 5" id="KW-0812">Transmembrane</keyword>
<organism evidence="6 7">
    <name type="scientific">Extensimonas vulgaris</name>
    <dbReference type="NCBI Taxonomy" id="1031594"/>
    <lineage>
        <taxon>Bacteria</taxon>
        <taxon>Pseudomonadati</taxon>
        <taxon>Pseudomonadota</taxon>
        <taxon>Betaproteobacteria</taxon>
        <taxon>Burkholderiales</taxon>
        <taxon>Comamonadaceae</taxon>
        <taxon>Extensimonas</taxon>
    </lineage>
</organism>
<comment type="subcellular location">
    <subcellularLocation>
        <location evidence="1">Membrane</location>
        <topology evidence="1">Multi-pass membrane protein</topology>
    </subcellularLocation>
</comment>
<evidence type="ECO:0000256" key="5">
    <source>
        <dbReference type="SAM" id="Phobius"/>
    </source>
</evidence>
<name>A0A369AQF6_9BURK</name>
<reference evidence="6 7" key="1">
    <citation type="submission" date="2018-07" db="EMBL/GenBank/DDBJ databases">
        <title>Genomic Encyclopedia of Type Strains, Phase IV (KMG-IV): sequencing the most valuable type-strain genomes for metagenomic binning, comparative biology and taxonomic classification.</title>
        <authorList>
            <person name="Goeker M."/>
        </authorList>
    </citation>
    <scope>NUCLEOTIDE SEQUENCE [LARGE SCALE GENOMIC DNA]</scope>
    <source>
        <strain evidence="6 7">DSM 100911</strain>
    </source>
</reference>
<dbReference type="Proteomes" id="UP000252174">
    <property type="component" value="Unassembled WGS sequence"/>
</dbReference>
<dbReference type="EMBL" id="QPJU01000001">
    <property type="protein sequence ID" value="RCX11609.1"/>
    <property type="molecule type" value="Genomic_DNA"/>
</dbReference>
<evidence type="ECO:0000256" key="2">
    <source>
        <dbReference type="ARBA" id="ARBA00022692"/>
    </source>
</evidence>
<evidence type="ECO:0000256" key="1">
    <source>
        <dbReference type="ARBA" id="ARBA00004141"/>
    </source>
</evidence>
<dbReference type="GO" id="GO:0016020">
    <property type="term" value="C:membrane"/>
    <property type="evidence" value="ECO:0007669"/>
    <property type="project" value="UniProtKB-SubCell"/>
</dbReference>
<evidence type="ECO:0000256" key="4">
    <source>
        <dbReference type="ARBA" id="ARBA00023136"/>
    </source>
</evidence>
<keyword evidence="7" id="KW-1185">Reference proteome</keyword>
<sequence length="163" mass="17765">MMAALDWLCLAVLLVSMLLGTLRGLVFEMLSVLGWVFAFWLAQRFSADVALFLPFAEIPNSVRHAVGFVLVLVVAVFASGFVAWGMQKLVHATGLRPADRLLGAAFGALRGVVLLLVLALLAAWTPVHEAHWWRASYSAPLLSSMLSQVKPVLPSDWGRQLPS</sequence>
<dbReference type="InterPro" id="IPR052719">
    <property type="entry name" value="CvpA-like"/>
</dbReference>
<feature type="transmembrane region" description="Helical" evidence="5">
    <location>
        <begin position="65"/>
        <end position="84"/>
    </location>
</feature>
<proteinExistence type="predicted"/>
<evidence type="ECO:0000256" key="3">
    <source>
        <dbReference type="ARBA" id="ARBA00022989"/>
    </source>
</evidence>
<dbReference type="InterPro" id="IPR003825">
    <property type="entry name" value="Colicin-V_CvpA"/>
</dbReference>
<dbReference type="AlphaFoldDB" id="A0A369AQF6"/>